<evidence type="ECO:0000256" key="2">
    <source>
        <dbReference type="SAM" id="SignalP"/>
    </source>
</evidence>
<sequence precursor="true">MRTSSSGPIGRMCGSAAWGALALMAMVPSQARGQATGLPAPPDAKAYSEPPKAAPFKVDSSTQTWTVKYCLGGIYPHGKFAVIGQGSATRKIAIGIDLPGQALPPSLAVSAKTSFGKNEVEIPIGPMVASWDPGAKAYVIDGRDLDVAADALVAAVNRLAAGFDSDTKVEVKSPVALLVAPRGLPGIQPEPLGADNPVTIAFQQVLPPGIGTMPSAQASPQSSPQGGAAAGPGEVRPGMAPPVEAVPLTEEGTTPLPSARSTVPPPDEGTAPLPSARSTVTPRPPTPNVPSPPEPAPR</sequence>
<feature type="region of interest" description="Disordered" evidence="1">
    <location>
        <begin position="33"/>
        <end position="55"/>
    </location>
</feature>
<evidence type="ECO:0000313" key="3">
    <source>
        <dbReference type="EMBL" id="QEH32456.1"/>
    </source>
</evidence>
<organism evidence="3 4">
    <name type="scientific">Aquisphaera giovannonii</name>
    <dbReference type="NCBI Taxonomy" id="406548"/>
    <lineage>
        <taxon>Bacteria</taxon>
        <taxon>Pseudomonadati</taxon>
        <taxon>Planctomycetota</taxon>
        <taxon>Planctomycetia</taxon>
        <taxon>Isosphaerales</taxon>
        <taxon>Isosphaeraceae</taxon>
        <taxon>Aquisphaera</taxon>
    </lineage>
</organism>
<proteinExistence type="predicted"/>
<feature type="compositionally biased region" description="Low complexity" evidence="1">
    <location>
        <begin position="214"/>
        <end position="233"/>
    </location>
</feature>
<evidence type="ECO:0000256" key="1">
    <source>
        <dbReference type="SAM" id="MobiDB-lite"/>
    </source>
</evidence>
<name>A0A5B9VVJ4_9BACT</name>
<feature type="signal peptide" evidence="2">
    <location>
        <begin position="1"/>
        <end position="31"/>
    </location>
</feature>
<feature type="chain" id="PRO_5022953824" evidence="2">
    <location>
        <begin position="32"/>
        <end position="298"/>
    </location>
</feature>
<dbReference type="AlphaFoldDB" id="A0A5B9VVJ4"/>
<keyword evidence="4" id="KW-1185">Reference proteome</keyword>
<reference evidence="3 4" key="1">
    <citation type="submission" date="2019-08" db="EMBL/GenBank/DDBJ databases">
        <title>Deep-cultivation of Planctomycetes and their phenomic and genomic characterization uncovers novel biology.</title>
        <authorList>
            <person name="Wiegand S."/>
            <person name="Jogler M."/>
            <person name="Boedeker C."/>
            <person name="Pinto D."/>
            <person name="Vollmers J."/>
            <person name="Rivas-Marin E."/>
            <person name="Kohn T."/>
            <person name="Peeters S.H."/>
            <person name="Heuer A."/>
            <person name="Rast P."/>
            <person name="Oberbeckmann S."/>
            <person name="Bunk B."/>
            <person name="Jeske O."/>
            <person name="Meyerdierks A."/>
            <person name="Storesund J.E."/>
            <person name="Kallscheuer N."/>
            <person name="Luecker S."/>
            <person name="Lage O.M."/>
            <person name="Pohl T."/>
            <person name="Merkel B.J."/>
            <person name="Hornburger P."/>
            <person name="Mueller R.-W."/>
            <person name="Bruemmer F."/>
            <person name="Labrenz M."/>
            <person name="Spormann A.M."/>
            <person name="Op den Camp H."/>
            <person name="Overmann J."/>
            <person name="Amann R."/>
            <person name="Jetten M.S.M."/>
            <person name="Mascher T."/>
            <person name="Medema M.H."/>
            <person name="Devos D.P."/>
            <person name="Kaster A.-K."/>
            <person name="Ovreas L."/>
            <person name="Rohde M."/>
            <person name="Galperin M.Y."/>
            <person name="Jogler C."/>
        </authorList>
    </citation>
    <scope>NUCLEOTIDE SEQUENCE [LARGE SCALE GENOMIC DNA]</scope>
    <source>
        <strain evidence="3 4">OJF2</strain>
    </source>
</reference>
<dbReference type="KEGG" id="agv:OJF2_09270"/>
<evidence type="ECO:0000313" key="4">
    <source>
        <dbReference type="Proteomes" id="UP000324233"/>
    </source>
</evidence>
<feature type="compositionally biased region" description="Polar residues" evidence="1">
    <location>
        <begin position="251"/>
        <end position="261"/>
    </location>
</feature>
<dbReference type="EMBL" id="CP042997">
    <property type="protein sequence ID" value="QEH32456.1"/>
    <property type="molecule type" value="Genomic_DNA"/>
</dbReference>
<accession>A0A5B9VVJ4</accession>
<feature type="compositionally biased region" description="Pro residues" evidence="1">
    <location>
        <begin position="282"/>
        <end position="298"/>
    </location>
</feature>
<protein>
    <submittedName>
        <fullName evidence="3">Uncharacterized protein</fullName>
    </submittedName>
</protein>
<feature type="region of interest" description="Disordered" evidence="1">
    <location>
        <begin position="209"/>
        <end position="298"/>
    </location>
</feature>
<gene>
    <name evidence="3" type="ORF">OJF2_09270</name>
</gene>
<keyword evidence="2" id="KW-0732">Signal</keyword>
<dbReference type="Proteomes" id="UP000324233">
    <property type="component" value="Chromosome"/>
</dbReference>